<protein>
    <submittedName>
        <fullName evidence="1">Uncharacterized protein</fullName>
    </submittedName>
</protein>
<sequence>MTSSLNYLKEPELKRPIGIAGLPGIALIGKMANEYLIQKFGAEKFAKLESDKFPGWAIRENGIVRDLNIYFYKVSIENFDKDLVLLTGTLRYRIFSS</sequence>
<dbReference type="PANTHER" id="PTHR35610">
    <property type="entry name" value="3-ISOPROPYLMALATE DEHYDRATASE-RELATED"/>
    <property type="match status" value="1"/>
</dbReference>
<dbReference type="PANTHER" id="PTHR35610:SF7">
    <property type="entry name" value="3-ISOPROPYLMALATE DEHYDRATASE"/>
    <property type="match status" value="1"/>
</dbReference>
<dbReference type="Gene3D" id="3.40.50.10900">
    <property type="entry name" value="PAC-like subunit"/>
    <property type="match status" value="1"/>
</dbReference>
<evidence type="ECO:0000313" key="2">
    <source>
        <dbReference type="Proteomes" id="UP000070263"/>
    </source>
</evidence>
<evidence type="ECO:0000313" key="1">
    <source>
        <dbReference type="EMBL" id="KXB06593.1"/>
    </source>
</evidence>
<dbReference type="EMBL" id="LHYE01000039">
    <property type="protein sequence ID" value="KXB06593.1"/>
    <property type="molecule type" value="Genomic_DNA"/>
</dbReference>
<dbReference type="Pfam" id="PF09754">
    <property type="entry name" value="PAC2"/>
    <property type="match status" value="1"/>
</dbReference>
<dbReference type="InterPro" id="IPR038389">
    <property type="entry name" value="PSMG2_sf"/>
</dbReference>
<reference evidence="1 2" key="1">
    <citation type="journal article" date="2016" name="Sci. Rep.">
        <title>Metabolic traits of an uncultured archaeal lineage -MSBL1- from brine pools of the Red Sea.</title>
        <authorList>
            <person name="Mwirichia R."/>
            <person name="Alam I."/>
            <person name="Rashid M."/>
            <person name="Vinu M."/>
            <person name="Ba-Alawi W."/>
            <person name="Anthony Kamau A."/>
            <person name="Kamanda Ngugi D."/>
            <person name="Goker M."/>
            <person name="Klenk H.P."/>
            <person name="Bajic V."/>
            <person name="Stingl U."/>
        </authorList>
    </citation>
    <scope>NUCLEOTIDE SEQUENCE [LARGE SCALE GENOMIC DNA]</scope>
    <source>
        <strain evidence="1">SCGC-AAA382A20</strain>
    </source>
</reference>
<dbReference type="SUPFAM" id="SSF159659">
    <property type="entry name" value="Cgl1923-like"/>
    <property type="match status" value="1"/>
</dbReference>
<name>A0A133VJI0_9EURY</name>
<gene>
    <name evidence="1" type="ORF">AKJ51_03435</name>
</gene>
<accession>A0A133VJI0</accession>
<organism evidence="1 2">
    <name type="scientific">candidate division MSBL1 archaeon SCGC-AAA382A20</name>
    <dbReference type="NCBI Taxonomy" id="1698280"/>
    <lineage>
        <taxon>Archaea</taxon>
        <taxon>Methanobacteriati</taxon>
        <taxon>Methanobacteriota</taxon>
        <taxon>candidate division MSBL1</taxon>
    </lineage>
</organism>
<keyword evidence="2" id="KW-1185">Reference proteome</keyword>
<dbReference type="InterPro" id="IPR019151">
    <property type="entry name" value="Proteasome_assmbl_chaperone_2"/>
</dbReference>
<proteinExistence type="predicted"/>
<dbReference type="AlphaFoldDB" id="A0A133VJI0"/>
<dbReference type="Proteomes" id="UP000070263">
    <property type="component" value="Unassembled WGS sequence"/>
</dbReference>
<comment type="caution">
    <text evidence="1">The sequence shown here is derived from an EMBL/GenBank/DDBJ whole genome shotgun (WGS) entry which is preliminary data.</text>
</comment>